<gene>
    <name evidence="4" type="ORF">SSP0437_LOCUS4182</name>
</gene>
<dbReference type="SFLD" id="SFLDG01129">
    <property type="entry name" value="C1.5:_HAD__Beta-PGM__Phosphata"/>
    <property type="match status" value="1"/>
</dbReference>
<organism evidence="4">
    <name type="scientific">Sexangularia sp. CB-2014</name>
    <dbReference type="NCBI Taxonomy" id="1486929"/>
    <lineage>
        <taxon>Eukaryota</taxon>
        <taxon>Amoebozoa</taxon>
        <taxon>Tubulinea</taxon>
        <taxon>Elardia</taxon>
        <taxon>Arcellinida</taxon>
        <taxon>Arcellinida incertae sedis</taxon>
        <taxon>Sexangularia</taxon>
    </lineage>
</organism>
<dbReference type="InterPro" id="IPR036412">
    <property type="entry name" value="HAD-like_sf"/>
</dbReference>
<protein>
    <recommendedName>
        <fullName evidence="5">2,3-diketo-5-methylthio-1-phosphopentane phosphatase</fullName>
    </recommendedName>
</protein>
<dbReference type="GO" id="GO:0019509">
    <property type="term" value="P:L-methionine salvage from methylthioadenosine"/>
    <property type="evidence" value="ECO:0007669"/>
    <property type="project" value="InterPro"/>
</dbReference>
<dbReference type="Gene3D" id="1.10.720.60">
    <property type="match status" value="1"/>
</dbReference>
<dbReference type="InterPro" id="IPR023943">
    <property type="entry name" value="Enolase-ppase_E1"/>
</dbReference>
<accession>A0A7S1YDL9</accession>
<dbReference type="SFLD" id="SFLDS00003">
    <property type="entry name" value="Haloacid_Dehalogenase"/>
    <property type="match status" value="1"/>
</dbReference>
<dbReference type="SUPFAM" id="SSF56784">
    <property type="entry name" value="HAD-like"/>
    <property type="match status" value="1"/>
</dbReference>
<evidence type="ECO:0000256" key="1">
    <source>
        <dbReference type="ARBA" id="ARBA00022605"/>
    </source>
</evidence>
<dbReference type="Pfam" id="PF00702">
    <property type="entry name" value="Hydrolase"/>
    <property type="match status" value="1"/>
</dbReference>
<name>A0A7S1YDL9_9EUKA</name>
<dbReference type="PANTHER" id="PTHR20371">
    <property type="entry name" value="ENOLASE-PHOSPHATASE E1"/>
    <property type="match status" value="1"/>
</dbReference>
<evidence type="ECO:0000313" key="4">
    <source>
        <dbReference type="EMBL" id="CAD9293117.1"/>
    </source>
</evidence>
<dbReference type="PANTHER" id="PTHR20371:SF1">
    <property type="entry name" value="ENOLASE-PHOSPHATASE E1"/>
    <property type="match status" value="1"/>
</dbReference>
<keyword evidence="2" id="KW-0378">Hydrolase</keyword>
<proteinExistence type="predicted"/>
<dbReference type="EMBL" id="HBGL01005454">
    <property type="protein sequence ID" value="CAD9293117.1"/>
    <property type="molecule type" value="Transcribed_RNA"/>
</dbReference>
<dbReference type="CDD" id="cd01629">
    <property type="entry name" value="HAD_EP"/>
    <property type="match status" value="1"/>
</dbReference>
<dbReference type="NCBIfam" id="TIGR01691">
    <property type="entry name" value="enolase-ppase"/>
    <property type="match status" value="1"/>
</dbReference>
<evidence type="ECO:0000256" key="2">
    <source>
        <dbReference type="ARBA" id="ARBA00022801"/>
    </source>
</evidence>
<sequence>MVEIDYAVFDIEGTTTSISFVKDTLFPYVTANIESYVGRASKEELAQLKKDFGSNVVAKVKQLVKDDVKEPALKALQGKMWKAGYASGELKGHVYADVPGALEALRAAGVKLAVYSSGSVPAQKLLFRHSEAGDLDQFFDHNFDLVNAGPKQVRSSYRTIAAALGSSHPFRLLFVTDVVAEAVAALDAGWKVFLSFRPDTLHIHPASVPEGITHIYSFDNLLAELNIAPVRRSKRARHLPP</sequence>
<dbReference type="SFLD" id="SFLDG01133">
    <property type="entry name" value="C1.5.4:_Enolase-phosphatase_Li"/>
    <property type="match status" value="1"/>
</dbReference>
<reference evidence="4" key="1">
    <citation type="submission" date="2021-01" db="EMBL/GenBank/DDBJ databases">
        <authorList>
            <person name="Corre E."/>
            <person name="Pelletier E."/>
            <person name="Niang G."/>
            <person name="Scheremetjew M."/>
            <person name="Finn R."/>
            <person name="Kale V."/>
            <person name="Holt S."/>
            <person name="Cochrane G."/>
            <person name="Meng A."/>
            <person name="Brown T."/>
            <person name="Cohen L."/>
        </authorList>
    </citation>
    <scope>NUCLEOTIDE SEQUENCE</scope>
    <source>
        <strain evidence="4">ATCC 50979</strain>
    </source>
</reference>
<dbReference type="GO" id="GO:0043874">
    <property type="term" value="F:acireductone synthase activity"/>
    <property type="evidence" value="ECO:0007669"/>
    <property type="project" value="InterPro"/>
</dbReference>
<evidence type="ECO:0008006" key="5">
    <source>
        <dbReference type="Google" id="ProtNLM"/>
    </source>
</evidence>
<dbReference type="GO" id="GO:0000287">
    <property type="term" value="F:magnesium ion binding"/>
    <property type="evidence" value="ECO:0007669"/>
    <property type="project" value="InterPro"/>
</dbReference>
<evidence type="ECO:0000256" key="3">
    <source>
        <dbReference type="ARBA" id="ARBA00023167"/>
    </source>
</evidence>
<keyword evidence="3" id="KW-0486">Methionine biosynthesis</keyword>
<dbReference type="AlphaFoldDB" id="A0A7S1YDL9"/>
<dbReference type="InterPro" id="IPR023214">
    <property type="entry name" value="HAD_sf"/>
</dbReference>
<keyword evidence="1" id="KW-0028">Amino-acid biosynthesis</keyword>
<dbReference type="Gene3D" id="3.40.50.1000">
    <property type="entry name" value="HAD superfamily/HAD-like"/>
    <property type="match status" value="1"/>
</dbReference>